<dbReference type="GO" id="GO:0022625">
    <property type="term" value="C:cytosolic large ribosomal subunit"/>
    <property type="evidence" value="ECO:0007669"/>
    <property type="project" value="TreeGrafter"/>
</dbReference>
<comment type="subcellular location">
    <subcellularLocation>
        <location evidence="2">Cytoplasm</location>
    </subcellularLocation>
</comment>
<keyword evidence="5" id="KW-0689">Ribosomal protein</keyword>
<dbReference type="CDD" id="cd23702">
    <property type="entry name" value="eL14"/>
    <property type="match status" value="1"/>
</dbReference>
<accession>A0A9N9PQ48</accession>
<dbReference type="OrthoDB" id="1875589at2759"/>
<comment type="caution">
    <text evidence="9">The sequence shown here is derived from an EMBL/GenBank/DDBJ whole genome shotgun (WGS) entry which is preliminary data.</text>
</comment>
<comment type="function">
    <text evidence="1">Component of the ribosome, a large ribonucleoprotein complex responsible for the synthesis of proteins in the cell. The small ribosomal subunit (SSU) binds messenger RNAs (mRNAs) and translates the encoded message by selecting cognate aminoacyl-transfer RNA (tRNA) molecules. The large subunit (LSU) contains the ribosomal catalytic site termed the peptidyl transferase center (PTC), which catalyzes the formation of peptide bonds, thereby polymerizing the amino acids delivered by tRNAs into a polypeptide chain. The nascent polypeptides leave the ribosome through a tunnel in the LSU and interact with protein factors that function in enzymatic processing, targeting, and the membrane insertion of nascent chains at the exit of the ribosomal tunnel.</text>
</comment>
<dbReference type="Pfam" id="PF01929">
    <property type="entry name" value="Ribosomal_L14e"/>
    <property type="match status" value="1"/>
</dbReference>
<keyword evidence="6" id="KW-0687">Ribonucleoprotein</keyword>
<keyword evidence="4" id="KW-0963">Cytoplasm</keyword>
<evidence type="ECO:0000256" key="6">
    <source>
        <dbReference type="ARBA" id="ARBA00023274"/>
    </source>
</evidence>
<proteinExistence type="inferred from homology"/>
<gene>
    <name evidence="9" type="ORF">HYFRA_00008326</name>
</gene>
<dbReference type="InterPro" id="IPR014722">
    <property type="entry name" value="Rib_uL2_dom2"/>
</dbReference>
<dbReference type="GO" id="GO:0042273">
    <property type="term" value="P:ribosomal large subunit biogenesis"/>
    <property type="evidence" value="ECO:0007669"/>
    <property type="project" value="TreeGrafter"/>
</dbReference>
<dbReference type="Gene3D" id="6.10.250.2270">
    <property type="match status" value="1"/>
</dbReference>
<evidence type="ECO:0000259" key="7">
    <source>
        <dbReference type="Pfam" id="PF00467"/>
    </source>
</evidence>
<evidence type="ECO:0000256" key="2">
    <source>
        <dbReference type="ARBA" id="ARBA00004496"/>
    </source>
</evidence>
<evidence type="ECO:0008006" key="11">
    <source>
        <dbReference type="Google" id="ProtNLM"/>
    </source>
</evidence>
<dbReference type="InterPro" id="IPR005824">
    <property type="entry name" value="KOW"/>
</dbReference>
<dbReference type="SUPFAM" id="SSF50104">
    <property type="entry name" value="Translation proteins SH3-like domain"/>
    <property type="match status" value="1"/>
</dbReference>
<evidence type="ECO:0000256" key="1">
    <source>
        <dbReference type="ARBA" id="ARBA00004021"/>
    </source>
</evidence>
<dbReference type="FunFam" id="2.30.30.30:FF:000030">
    <property type="entry name" value="60S ribosomal protein L14"/>
    <property type="match status" value="1"/>
</dbReference>
<dbReference type="InterPro" id="IPR039660">
    <property type="entry name" value="Ribosomal_eL14"/>
</dbReference>
<evidence type="ECO:0000313" key="10">
    <source>
        <dbReference type="Proteomes" id="UP000696280"/>
    </source>
</evidence>
<reference evidence="9" key="1">
    <citation type="submission" date="2021-07" db="EMBL/GenBank/DDBJ databases">
        <authorList>
            <person name="Durling M."/>
        </authorList>
    </citation>
    <scope>NUCLEOTIDE SEQUENCE</scope>
</reference>
<feature type="domain" description="Large ribosomal subunit protein eL14" evidence="8">
    <location>
        <begin position="57"/>
        <end position="132"/>
    </location>
</feature>
<dbReference type="Gene3D" id="2.30.30.30">
    <property type="match status" value="1"/>
</dbReference>
<dbReference type="Proteomes" id="UP000696280">
    <property type="component" value="Unassembled WGS sequence"/>
</dbReference>
<keyword evidence="10" id="KW-1185">Reference proteome</keyword>
<dbReference type="GO" id="GO:0006412">
    <property type="term" value="P:translation"/>
    <property type="evidence" value="ECO:0007669"/>
    <property type="project" value="InterPro"/>
</dbReference>
<dbReference type="EMBL" id="CAJVRL010000035">
    <property type="protein sequence ID" value="CAG8950092.1"/>
    <property type="molecule type" value="Genomic_DNA"/>
</dbReference>
<sequence>MGDAEIKTSTWRLVEVGRICLIHGGPSDGKLATIVEIIDHKRALIDGPATDTKIAVPRQSIALAQLILTPLILEKLPRAARTGVVAAAWKEAGIEAKWQESAWAKKRVQKERRRALTDFERFKVMRLKKQARFEVRKSLAKVKASA</sequence>
<dbReference type="AlphaFoldDB" id="A0A9N9PQ48"/>
<dbReference type="PANTHER" id="PTHR11127">
    <property type="entry name" value="60S RIBOSOMAL PROTEIN L14"/>
    <property type="match status" value="1"/>
</dbReference>
<comment type="similarity">
    <text evidence="3">Belongs to the eukaryotic ribosomal protein eL14 family.</text>
</comment>
<dbReference type="InterPro" id="IPR002784">
    <property type="entry name" value="Ribosomal_eL14_dom"/>
</dbReference>
<dbReference type="GO" id="GO:0003723">
    <property type="term" value="F:RNA binding"/>
    <property type="evidence" value="ECO:0007669"/>
    <property type="project" value="InterPro"/>
</dbReference>
<dbReference type="GO" id="GO:0003735">
    <property type="term" value="F:structural constituent of ribosome"/>
    <property type="evidence" value="ECO:0007669"/>
    <property type="project" value="InterPro"/>
</dbReference>
<evidence type="ECO:0000256" key="5">
    <source>
        <dbReference type="ARBA" id="ARBA00022980"/>
    </source>
</evidence>
<protein>
    <recommendedName>
        <fullName evidence="11">Ribosomal protein L14e domain-containing protein</fullName>
    </recommendedName>
</protein>
<dbReference type="InterPro" id="IPR008991">
    <property type="entry name" value="Translation_prot_SH3-like_sf"/>
</dbReference>
<dbReference type="PANTHER" id="PTHR11127:SF2">
    <property type="entry name" value="LARGE RIBOSOMAL SUBUNIT PROTEIN EL14"/>
    <property type="match status" value="1"/>
</dbReference>
<evidence type="ECO:0000313" key="9">
    <source>
        <dbReference type="EMBL" id="CAG8950092.1"/>
    </source>
</evidence>
<organism evidence="9 10">
    <name type="scientific">Hymenoscyphus fraxineus</name>
    <dbReference type="NCBI Taxonomy" id="746836"/>
    <lineage>
        <taxon>Eukaryota</taxon>
        <taxon>Fungi</taxon>
        <taxon>Dikarya</taxon>
        <taxon>Ascomycota</taxon>
        <taxon>Pezizomycotina</taxon>
        <taxon>Leotiomycetes</taxon>
        <taxon>Helotiales</taxon>
        <taxon>Helotiaceae</taxon>
        <taxon>Hymenoscyphus</taxon>
    </lineage>
</organism>
<evidence type="ECO:0000259" key="8">
    <source>
        <dbReference type="Pfam" id="PF01929"/>
    </source>
</evidence>
<dbReference type="Pfam" id="PF00467">
    <property type="entry name" value="KOW"/>
    <property type="match status" value="1"/>
</dbReference>
<evidence type="ECO:0000256" key="3">
    <source>
        <dbReference type="ARBA" id="ARBA00006592"/>
    </source>
</evidence>
<evidence type="ECO:0000256" key="4">
    <source>
        <dbReference type="ARBA" id="ARBA00022490"/>
    </source>
</evidence>
<name>A0A9N9PQ48_9HELO</name>
<feature type="domain" description="KOW" evidence="7">
    <location>
        <begin position="16"/>
        <end position="46"/>
    </location>
</feature>